<name>A0A2G1DKU4_9BACT</name>
<dbReference type="AlphaFoldDB" id="A0A2G1DKU4"/>
<evidence type="ECO:0000313" key="1">
    <source>
        <dbReference type="EMBL" id="AXX92670.1"/>
    </source>
</evidence>
<proteinExistence type="predicted"/>
<dbReference type="RefSeq" id="WP_099341450.1">
    <property type="nucleotide sequence ID" value="NZ_CP032098.1"/>
</dbReference>
<dbReference type="Proteomes" id="UP000262712">
    <property type="component" value="Chromosome"/>
</dbReference>
<dbReference type="EMBL" id="NXFY01000002">
    <property type="protein sequence ID" value="PHO19090.1"/>
    <property type="molecule type" value="Genomic_DNA"/>
</dbReference>
<dbReference type="KEGG" id="amol:AMOL_1705"/>
<evidence type="ECO:0000313" key="4">
    <source>
        <dbReference type="Proteomes" id="UP000262712"/>
    </source>
</evidence>
<gene>
    <name evidence="1" type="ORF">AMOL_1705</name>
    <name evidence="2" type="ORF">CPU12_02260</name>
</gene>
<protein>
    <submittedName>
        <fullName evidence="2">Uncharacterized protein</fullName>
    </submittedName>
</protein>
<dbReference type="EMBL" id="CP032098">
    <property type="protein sequence ID" value="AXX92670.1"/>
    <property type="molecule type" value="Genomic_DNA"/>
</dbReference>
<dbReference type="Proteomes" id="UP000221222">
    <property type="component" value="Unassembled WGS sequence"/>
</dbReference>
<reference evidence="1 4" key="2">
    <citation type="submission" date="2018-08" db="EMBL/GenBank/DDBJ databases">
        <title>Complete genome of the Arcobacter molluscorum type strain LMG 25693.</title>
        <authorList>
            <person name="Miller W.G."/>
            <person name="Yee E."/>
            <person name="Bono J.L."/>
        </authorList>
    </citation>
    <scope>NUCLEOTIDE SEQUENCE [LARGE SCALE GENOMIC DNA]</scope>
    <source>
        <strain evidence="1 4">CECT 7696</strain>
    </source>
</reference>
<evidence type="ECO:0000313" key="3">
    <source>
        <dbReference type="Proteomes" id="UP000221222"/>
    </source>
</evidence>
<sequence length="379" mass="45055">MQEFKITEEIKKLDLTNIRTNLFHYKFDNRYLKKLYDTEGNLKHDCKEDLQYHSFKGEIFENIIYEHLLRYVQDKDEVKRFILKGPHQNKNNIFKKNGLLIDKGAQIVYKSVYKDISEFDALFFTKDSLYFVEMSKSKKTANLNKRLFKKSALLKILFPSFNIKALIVLTEGSTGISRFPDYCTIWITKDFNDDEILKDLILKKHSNVPLIPYNDKKYIEAVNVNYKKFSYYQTLEWILQKSRAHKNHAVDLCFFKSKKLSLYFDVFTKLYIGFVYLKDFKVLVPSYCEKVKDNKVIVSIEKINQKKFELVYYARQSDHKLKRIALTNNKLSIETKDPEGFTNKETKFITKIFKPEHRLLIKNINAISKKLSDNYITSL</sequence>
<accession>A0A2G1DKU4</accession>
<evidence type="ECO:0000313" key="2">
    <source>
        <dbReference type="EMBL" id="PHO19090.1"/>
    </source>
</evidence>
<organism evidence="2 3">
    <name type="scientific">Malaciobacter molluscorum LMG 25693</name>
    <dbReference type="NCBI Taxonomy" id="870501"/>
    <lineage>
        <taxon>Bacteria</taxon>
        <taxon>Pseudomonadati</taxon>
        <taxon>Campylobacterota</taxon>
        <taxon>Epsilonproteobacteria</taxon>
        <taxon>Campylobacterales</taxon>
        <taxon>Arcobacteraceae</taxon>
        <taxon>Malaciobacter</taxon>
    </lineage>
</organism>
<keyword evidence="3" id="KW-1185">Reference proteome</keyword>
<reference evidence="2 3" key="1">
    <citation type="submission" date="2017-09" db="EMBL/GenBank/DDBJ databases">
        <title>Arcobacter canalis sp. nov., a new species isolated from a water canal contaminated with urban sewage.</title>
        <authorList>
            <person name="Perez-Cataluna A."/>
            <person name="Salas-Masso N."/>
            <person name="Figueras M.J."/>
        </authorList>
    </citation>
    <scope>NUCLEOTIDE SEQUENCE [LARGE SCALE GENOMIC DNA]</scope>
    <source>
        <strain evidence="2 3">F98-3</strain>
    </source>
</reference>